<evidence type="ECO:0000313" key="1">
    <source>
        <dbReference type="EMBL" id="KFX41405.1"/>
    </source>
</evidence>
<protein>
    <submittedName>
        <fullName evidence="1">Uncharacterized protein</fullName>
    </submittedName>
</protein>
<gene>
    <name evidence="1" type="ORF">GQ26_0600120</name>
</gene>
<accession>A0A093UNA6</accession>
<dbReference type="AlphaFoldDB" id="A0A093UNA6"/>
<name>A0A093UNA6_TALMA</name>
<proteinExistence type="predicted"/>
<dbReference type="HOGENOM" id="CLU_580294_0_0_1"/>
<sequence length="471" mass="52805">MSWISVYTLVHYSNPHFYLIWAHSVLIFCIAQPATEIIHEFLFPLRYANPQRIRLSKLGYILALSNAGELPKVENAQGQQQHTGRCEACLTSKFMLIDPALGNINMARIPRGSTLKQGIMDLESYYPGVDFREEPLPASIDKEVIIGRKSGNARPLVDSWSRTAAIALRDTTGADRAQPLPGDWWAPCRLDCTRRYVDRPALTHKDETWPPIPSPGYTLTKKPEMTVQNKRLRYQLHKEWRWEEQLPGFCDAVAADRLQSVNGAVFTRMKSPGCEQSDSLFSTAAARRNEPKGGYTQIYESSLQRAPCDMNEDGALLGRFCETPTTYTDFSDELAESIWEKLNINENNYRSPSNEKTSLSENLIEEVSLSKFRGWTSSTCADEPIGLSPKILQMSHLNGHGESFIHDNLTPRIVVTGVQASEAIHPGQPLLYTEGDDKNINEAKVPGGEVAINKPYLHNPVVSHYGEGGDR</sequence>
<organism evidence="1">
    <name type="scientific">Talaromyces marneffei PM1</name>
    <dbReference type="NCBI Taxonomy" id="1077442"/>
    <lineage>
        <taxon>Eukaryota</taxon>
        <taxon>Fungi</taxon>
        <taxon>Dikarya</taxon>
        <taxon>Ascomycota</taxon>
        <taxon>Pezizomycotina</taxon>
        <taxon>Eurotiomycetes</taxon>
        <taxon>Eurotiomycetidae</taxon>
        <taxon>Eurotiales</taxon>
        <taxon>Trichocomaceae</taxon>
        <taxon>Talaromyces</taxon>
        <taxon>Talaromyces sect. Talaromyces</taxon>
    </lineage>
</organism>
<comment type="caution">
    <text evidence="1">The sequence shown here is derived from an EMBL/GenBank/DDBJ whole genome shotgun (WGS) entry which is preliminary data.</text>
</comment>
<dbReference type="EMBL" id="JPOX01000060">
    <property type="protein sequence ID" value="KFX41405.1"/>
    <property type="molecule type" value="Genomic_DNA"/>
</dbReference>
<reference evidence="1" key="1">
    <citation type="journal article" date="2014" name="PLoS Genet.">
        <title>Signature Gene Expression Reveals Novel Clues to the Molecular Mechanisms of Dimorphic Transition in Penicillium marneffei.</title>
        <authorList>
            <person name="Yang E."/>
            <person name="Wang G."/>
            <person name="Cai J."/>
            <person name="Woo P.C."/>
            <person name="Lau S.K."/>
            <person name="Yuen K.-Y."/>
            <person name="Chow W.-N."/>
            <person name="Lin X."/>
        </authorList>
    </citation>
    <scope>NUCLEOTIDE SEQUENCE [LARGE SCALE GENOMIC DNA]</scope>
    <source>
        <strain evidence="1">PM1</strain>
    </source>
</reference>